<dbReference type="InterPro" id="IPR021884">
    <property type="entry name" value="Ice-bd_prot"/>
</dbReference>
<reference evidence="5" key="1">
    <citation type="submission" date="2018-09" db="EMBL/GenBank/DDBJ databases">
        <authorList>
            <person name="Livingstone P.G."/>
            <person name="Whitworth D.E."/>
        </authorList>
    </citation>
    <scope>NUCLEOTIDE SEQUENCE [LARGE SCALE GENOMIC DNA]</scope>
    <source>
        <strain evidence="5">CA040B</strain>
    </source>
</reference>
<keyword evidence="5" id="KW-1185">Reference proteome</keyword>
<dbReference type="Gene3D" id="2.60.40.1220">
    <property type="match status" value="2"/>
</dbReference>
<dbReference type="Pfam" id="PF11999">
    <property type="entry name" value="Ice_binding"/>
    <property type="match status" value="1"/>
</dbReference>
<feature type="domain" description="SbsA Ig-like" evidence="3">
    <location>
        <begin position="46"/>
        <end position="146"/>
    </location>
</feature>
<keyword evidence="2" id="KW-0732">Signal</keyword>
<evidence type="ECO:0000313" key="4">
    <source>
        <dbReference type="EMBL" id="RKH45824.1"/>
    </source>
</evidence>
<comment type="similarity">
    <text evidence="1">Belongs to the ice-binding protein family.</text>
</comment>
<name>A0A3A8P270_9BACT</name>
<dbReference type="RefSeq" id="WP_120624482.1">
    <property type="nucleotide sequence ID" value="NZ_RAWG01000030.1"/>
</dbReference>
<dbReference type="OrthoDB" id="2082707at2"/>
<feature type="domain" description="SbsA Ig-like" evidence="3">
    <location>
        <begin position="151"/>
        <end position="254"/>
    </location>
</feature>
<dbReference type="Pfam" id="PF13205">
    <property type="entry name" value="Big_5"/>
    <property type="match status" value="2"/>
</dbReference>
<evidence type="ECO:0000313" key="5">
    <source>
        <dbReference type="Proteomes" id="UP000273405"/>
    </source>
</evidence>
<dbReference type="Proteomes" id="UP000273405">
    <property type="component" value="Unassembled WGS sequence"/>
</dbReference>
<dbReference type="AlphaFoldDB" id="A0A3A8P270"/>
<gene>
    <name evidence="4" type="ORF">D7X12_07005</name>
</gene>
<evidence type="ECO:0000256" key="1">
    <source>
        <dbReference type="ARBA" id="ARBA00005445"/>
    </source>
</evidence>
<proteinExistence type="inferred from homology"/>
<sequence length="484" mass="49027">MRSLIAGPRHPSVRGGLAARLGILLLTLVVSACGAETEEPLPLPLTPPELTSTSPMDGEPNVPLNATLSVGFDMAMEPFGESTFTLKQAETRVPGTVALSADGTSATFSPSSALAANTVFTATITSSAKSTAGASFAAARSWSFTTGVAADSSPPRVGETTPSADATDMAINRKVTVTFTKAMDPLSITSATFTVRQGTTQVSGRVTYGPGTTATFTPDSALASNTLFTASVGSGIKDLNGNALMEPFTWSFQTGATAAKGPMPVSLGTAGNFAILAKSGVSSVPSSTVTGDMGVSPAAASYFTGFSLVADATNVFATSTQIVGKAYAANSAVPTPSNLTTAVSNMEGAYSNAAGRPTPDFLNLGSGNIGGKTLVPGLYKWTSTVTVPTDVTLSGGPNDVWILQTTGDLTVSAARRVTLAGGALAKNVFWQVAGRTTVGASAHFAGVLLCKTDVTLQTGATMNGRILSQTNVALQQATVTQPAR</sequence>
<dbReference type="PROSITE" id="PS51257">
    <property type="entry name" value="PROKAR_LIPOPROTEIN"/>
    <property type="match status" value="1"/>
</dbReference>
<dbReference type="InterPro" id="IPR014755">
    <property type="entry name" value="Cu-Rt/internalin_Ig-like"/>
</dbReference>
<comment type="caution">
    <text evidence="4">The sequence shown here is derived from an EMBL/GenBank/DDBJ whole genome shotgun (WGS) entry which is preliminary data.</text>
</comment>
<evidence type="ECO:0000259" key="3">
    <source>
        <dbReference type="Pfam" id="PF13205"/>
    </source>
</evidence>
<protein>
    <submittedName>
        <fullName evidence="4">DUF3494 domain-containing protein</fullName>
    </submittedName>
</protein>
<dbReference type="InterPro" id="IPR032812">
    <property type="entry name" value="SbsA_Ig"/>
</dbReference>
<accession>A0A3A8P270</accession>
<dbReference type="EMBL" id="RAWG01000030">
    <property type="protein sequence ID" value="RKH45824.1"/>
    <property type="molecule type" value="Genomic_DNA"/>
</dbReference>
<evidence type="ECO:0000256" key="2">
    <source>
        <dbReference type="ARBA" id="ARBA00022729"/>
    </source>
</evidence>
<organism evidence="4 5">
    <name type="scientific">Corallococcus sicarius</name>
    <dbReference type="NCBI Taxonomy" id="2316726"/>
    <lineage>
        <taxon>Bacteria</taxon>
        <taxon>Pseudomonadati</taxon>
        <taxon>Myxococcota</taxon>
        <taxon>Myxococcia</taxon>
        <taxon>Myxococcales</taxon>
        <taxon>Cystobacterineae</taxon>
        <taxon>Myxococcaceae</taxon>
        <taxon>Corallococcus</taxon>
    </lineage>
</organism>